<dbReference type="InterPro" id="IPR008979">
    <property type="entry name" value="Galactose-bd-like_sf"/>
</dbReference>
<name>A0AAD9NDF4_9ANNE</name>
<evidence type="ECO:0000256" key="1">
    <source>
        <dbReference type="ARBA" id="ARBA00002219"/>
    </source>
</evidence>
<evidence type="ECO:0000256" key="6">
    <source>
        <dbReference type="ARBA" id="ARBA00022837"/>
    </source>
</evidence>
<dbReference type="PANTHER" id="PTHR45713:SF15">
    <property type="entry name" value="F5_8 TYPE C DOMAIN-CONTAINING PROTEIN"/>
    <property type="match status" value="1"/>
</dbReference>
<dbReference type="GO" id="GO:0042806">
    <property type="term" value="F:fucose binding"/>
    <property type="evidence" value="ECO:0007669"/>
    <property type="project" value="UniProtKB-ARBA"/>
</dbReference>
<protein>
    <recommendedName>
        <fullName evidence="8">Fibronectin type-III domain-containing protein</fullName>
    </recommendedName>
</protein>
<evidence type="ECO:0000313" key="9">
    <source>
        <dbReference type="EMBL" id="KAK2164528.1"/>
    </source>
</evidence>
<keyword evidence="10" id="KW-1185">Reference proteome</keyword>
<organism evidence="9 10">
    <name type="scientific">Paralvinella palmiformis</name>
    <dbReference type="NCBI Taxonomy" id="53620"/>
    <lineage>
        <taxon>Eukaryota</taxon>
        <taxon>Metazoa</taxon>
        <taxon>Spiralia</taxon>
        <taxon>Lophotrochozoa</taxon>
        <taxon>Annelida</taxon>
        <taxon>Polychaeta</taxon>
        <taxon>Sedentaria</taxon>
        <taxon>Canalipalpata</taxon>
        <taxon>Terebellida</taxon>
        <taxon>Terebelliformia</taxon>
        <taxon>Alvinellidae</taxon>
        <taxon>Paralvinella</taxon>
    </lineage>
</organism>
<comment type="function">
    <text evidence="1">Acts as a defensive agent. Recognizes blood group fucosylated oligosaccharides including A, B, H and Lewis B-type antigens. Does not recognize Lewis A antigen and has low affinity for monovalent haptens.</text>
</comment>
<evidence type="ECO:0000256" key="5">
    <source>
        <dbReference type="ARBA" id="ARBA00022734"/>
    </source>
</evidence>
<feature type="non-terminal residue" evidence="9">
    <location>
        <position position="1"/>
    </location>
</feature>
<evidence type="ECO:0000259" key="8">
    <source>
        <dbReference type="PROSITE" id="PS50853"/>
    </source>
</evidence>
<keyword evidence="7" id="KW-1015">Disulfide bond</keyword>
<dbReference type="GO" id="GO:0001868">
    <property type="term" value="P:regulation of complement activation, lectin pathway"/>
    <property type="evidence" value="ECO:0007669"/>
    <property type="project" value="UniProtKB-ARBA"/>
</dbReference>
<dbReference type="SUPFAM" id="SSF49785">
    <property type="entry name" value="Galactose-binding domain-like"/>
    <property type="match status" value="1"/>
</dbReference>
<accession>A0AAD9NDF4</accession>
<dbReference type="SUPFAM" id="SSF49265">
    <property type="entry name" value="Fibronectin type III"/>
    <property type="match status" value="1"/>
</dbReference>
<dbReference type="PANTHER" id="PTHR45713">
    <property type="entry name" value="FTP DOMAIN-CONTAINING PROTEIN"/>
    <property type="match status" value="1"/>
</dbReference>
<dbReference type="Gene3D" id="2.60.40.10">
    <property type="entry name" value="Immunoglobulins"/>
    <property type="match status" value="1"/>
</dbReference>
<evidence type="ECO:0000256" key="4">
    <source>
        <dbReference type="ARBA" id="ARBA00022723"/>
    </source>
</evidence>
<gene>
    <name evidence="9" type="ORF">LSH36_62g01024</name>
</gene>
<comment type="similarity">
    <text evidence="2">Belongs to the fucolectin family.</text>
</comment>
<dbReference type="AlphaFoldDB" id="A0AAD9NDF4"/>
<dbReference type="InterPro" id="IPR013783">
    <property type="entry name" value="Ig-like_fold"/>
</dbReference>
<dbReference type="GO" id="GO:0046872">
    <property type="term" value="F:metal ion binding"/>
    <property type="evidence" value="ECO:0007669"/>
    <property type="project" value="UniProtKB-KW"/>
</dbReference>
<dbReference type="InterPro" id="IPR051941">
    <property type="entry name" value="BG_Antigen-Binding_Lectin"/>
</dbReference>
<dbReference type="Proteomes" id="UP001208570">
    <property type="component" value="Unassembled WGS sequence"/>
</dbReference>
<evidence type="ECO:0000256" key="3">
    <source>
        <dbReference type="ARBA" id="ARBA00011233"/>
    </source>
</evidence>
<dbReference type="InterPro" id="IPR003961">
    <property type="entry name" value="FN3_dom"/>
</dbReference>
<dbReference type="Gene3D" id="2.60.120.260">
    <property type="entry name" value="Galactose-binding domain-like"/>
    <property type="match status" value="1"/>
</dbReference>
<dbReference type="EMBL" id="JAODUP010000062">
    <property type="protein sequence ID" value="KAK2164528.1"/>
    <property type="molecule type" value="Genomic_DNA"/>
</dbReference>
<dbReference type="PROSITE" id="PS50853">
    <property type="entry name" value="FN3"/>
    <property type="match status" value="1"/>
</dbReference>
<evidence type="ECO:0000256" key="2">
    <source>
        <dbReference type="ARBA" id="ARBA00010147"/>
    </source>
</evidence>
<dbReference type="CDD" id="cd00063">
    <property type="entry name" value="FN3"/>
    <property type="match status" value="1"/>
</dbReference>
<sequence>GLRNLFINYSYLIKRLLVYFHPDAKCLYGEEEGCTFKCHCLNETECGGSCPGGCEEGILGYDWSGPACQIGNIGLAKEAEQTATWGGLTAKYAVDGKLPTNIRHDYQYCALPYANYGRWWLHLGGLYKVYNVTIYFRLNRKCCGDQDSDFAIRVKNDTEDGVLCANHEERVYDLSITLPCSTPLIGNTRIDFPISHFHIKLCLIVECDDGYYGINCERPCGNCTAESQCDNISGVCSKGCQTWWITGRCDCYIDEPSHSNETISVVDANPSSLSVMWPALNVSDQLSEYYGYDVEYSEVNGTELRLYKRVTHRLYTIHVTIDSLNHDTVYDIQVTPFRMWKNIREYGTPYPSIRSKTTSLCKCLNGYSKS</sequence>
<dbReference type="GO" id="GO:0010185">
    <property type="term" value="P:regulation of cellular defense response"/>
    <property type="evidence" value="ECO:0007669"/>
    <property type="project" value="UniProtKB-ARBA"/>
</dbReference>
<reference evidence="9" key="1">
    <citation type="journal article" date="2023" name="Mol. Biol. Evol.">
        <title>Third-Generation Sequencing Reveals the Adaptive Role of the Epigenome in Three Deep-Sea Polychaetes.</title>
        <authorList>
            <person name="Perez M."/>
            <person name="Aroh O."/>
            <person name="Sun Y."/>
            <person name="Lan Y."/>
            <person name="Juniper S.K."/>
            <person name="Young C.R."/>
            <person name="Angers B."/>
            <person name="Qian P.Y."/>
        </authorList>
    </citation>
    <scope>NUCLEOTIDE SEQUENCE</scope>
    <source>
        <strain evidence="9">P08H-3</strain>
    </source>
</reference>
<evidence type="ECO:0000256" key="7">
    <source>
        <dbReference type="ARBA" id="ARBA00023157"/>
    </source>
</evidence>
<feature type="domain" description="Fibronectin type-III" evidence="8">
    <location>
        <begin position="259"/>
        <end position="361"/>
    </location>
</feature>
<evidence type="ECO:0000313" key="10">
    <source>
        <dbReference type="Proteomes" id="UP001208570"/>
    </source>
</evidence>
<keyword evidence="5" id="KW-0430">Lectin</keyword>
<dbReference type="InterPro" id="IPR036116">
    <property type="entry name" value="FN3_sf"/>
</dbReference>
<dbReference type="InterPro" id="IPR006585">
    <property type="entry name" value="FTP1"/>
</dbReference>
<comment type="subunit">
    <text evidence="3">Homotrimer.</text>
</comment>
<keyword evidence="6" id="KW-0106">Calcium</keyword>
<dbReference type="SMART" id="SM00607">
    <property type="entry name" value="FTP"/>
    <property type="match status" value="1"/>
</dbReference>
<proteinExistence type="inferred from homology"/>
<keyword evidence="4" id="KW-0479">Metal-binding</keyword>
<comment type="caution">
    <text evidence="9">The sequence shown here is derived from an EMBL/GenBank/DDBJ whole genome shotgun (WGS) entry which is preliminary data.</text>
</comment>